<accession>Q9FK87</accession>
<reference evidence="7" key="7">
    <citation type="journal article" date="2017" name="Plant J.">
        <title>Araport11: a complete reannotation of the Arabidopsis thaliana reference genome.</title>
        <authorList>
            <person name="Cheng C.Y."/>
            <person name="Krishnakumar V."/>
            <person name="Chan A.P."/>
            <person name="Thibaud-Nissen F."/>
            <person name="Schobel S."/>
            <person name="Town C.D."/>
        </authorList>
    </citation>
    <scope>GENOME REANNOTATION</scope>
    <source>
        <strain evidence="7">cv. Columbia</strain>
    </source>
</reference>
<organism evidence="5">
    <name type="scientific">Arabidopsis thaliana</name>
    <name type="common">Mouse-ear cress</name>
    <dbReference type="NCBI Taxonomy" id="3702"/>
    <lineage>
        <taxon>Eukaryota</taxon>
        <taxon>Viridiplantae</taxon>
        <taxon>Streptophyta</taxon>
        <taxon>Embryophyta</taxon>
        <taxon>Tracheophyta</taxon>
        <taxon>Spermatophyta</taxon>
        <taxon>Magnoliopsida</taxon>
        <taxon>eudicotyledons</taxon>
        <taxon>Gunneridae</taxon>
        <taxon>Pentapetalae</taxon>
        <taxon>rosids</taxon>
        <taxon>malvids</taxon>
        <taxon>Brassicales</taxon>
        <taxon>Brassicaceae</taxon>
        <taxon>Camelineae</taxon>
        <taxon>Arabidopsis</taxon>
    </lineage>
</organism>
<dbReference type="EMBL" id="AK119084">
    <property type="protein sequence ID" value="BAC43660.1"/>
    <property type="molecule type" value="mRNA"/>
</dbReference>
<dbReference type="EMBL" id="CP002688">
    <property type="protein sequence ID" value="AED93036.1"/>
    <property type="molecule type" value="Genomic_DNA"/>
</dbReference>
<reference evidence="5" key="1">
    <citation type="journal article" date="1998" name="DNA Res.">
        <title>Structural analysis of Arabidopsis thaliana chromosome 5. VI. Sequence features of the regions of 1,367,185 bp covered by 19 physically assigned P1 and TAC clones.</title>
        <authorList>
            <person name="Kotani H."/>
            <person name="Nakamura Y."/>
            <person name="Sato S."/>
            <person name="Asamizu E."/>
            <person name="Kaneko T."/>
            <person name="Miyajima N."/>
            <person name="Tabata S."/>
        </authorList>
    </citation>
    <scope>NUCLEOTIDE SEQUENCE [LARGE SCALE GENOMIC DNA]</scope>
</reference>
<feature type="region of interest" description="Disordered" evidence="1">
    <location>
        <begin position="18"/>
        <end position="65"/>
    </location>
</feature>
<evidence type="ECO:0000313" key="4">
    <source>
        <dbReference type="EMBL" id="AED93036.1"/>
    </source>
</evidence>
<evidence type="ECO:0000256" key="1">
    <source>
        <dbReference type="SAM" id="MobiDB-lite"/>
    </source>
</evidence>
<keyword evidence="7" id="KW-1185">Reference proteome</keyword>
<dbReference type="STRING" id="3702.Q9FK87"/>
<gene>
    <name evidence="4" type="primary">MQJ16.6</name>
    <name evidence="4" type="synonym">MQJ16_6</name>
    <name evidence="2 4" type="ordered locus">At5g22520</name>
    <name evidence="6" type="ordered locus">At5g22520/MQJ16_6</name>
</gene>
<dbReference type="TAIR" id="AT5G22520"/>
<evidence type="ECO:0000313" key="5">
    <source>
        <dbReference type="EMBL" id="BAB09124.1"/>
    </source>
</evidence>
<protein>
    <submittedName>
        <fullName evidence="3">At5g22520</fullName>
    </submittedName>
</protein>
<evidence type="ECO:0000313" key="7">
    <source>
        <dbReference type="Proteomes" id="UP000006548"/>
    </source>
</evidence>
<feature type="compositionally biased region" description="Low complexity" evidence="1">
    <location>
        <begin position="52"/>
        <end position="61"/>
    </location>
</feature>
<reference evidence="4" key="5">
    <citation type="submission" date="2011-02" db="EMBL/GenBank/DDBJ databases">
        <authorList>
            <consortium name="TAIR"/>
            <person name="Swarbreck D."/>
            <person name="Lamesch P."/>
            <person name="Wilks C."/>
            <person name="Huala E."/>
        </authorList>
    </citation>
    <scope>NUCLEOTIDE SEQUENCE</scope>
</reference>
<reference evidence="6" key="3">
    <citation type="submission" date="2002-11" db="EMBL/GenBank/DDBJ databases">
        <title>Arabidopsis thaliana full-length cDNA.</title>
        <authorList>
            <person name="Seki M."/>
            <person name="Iida K."/>
            <person name="Satou M."/>
            <person name="Sakurai T."/>
            <person name="Akiyama K."/>
            <person name="Ishida J."/>
            <person name="Nakajima M."/>
            <person name="Enju A."/>
            <person name="Kamiya A."/>
            <person name="Narusaka M."/>
            <person name="Carninci P."/>
            <person name="Kawai J."/>
            <person name="Hayashizaki Y."/>
            <person name="Shinozaki K."/>
        </authorList>
    </citation>
    <scope>NUCLEOTIDE SEQUENCE</scope>
</reference>
<dbReference type="HOGENOM" id="CLU_156815_0_0_1"/>
<sequence>MSIRCLSCFKFMFFKKKQSKKGNKPLKAERLLEPVKKREDGKDKKRPPMQESKSYSYWSSSHVGSNDVEPNVNELYGPDVISSSVNNDFNKVKTFDIRGVTEVAAK</sequence>
<evidence type="ECO:0000313" key="2">
    <source>
        <dbReference type="Araport" id="AT5G22520"/>
    </source>
</evidence>
<dbReference type="Araport" id="AT5G22520"/>
<dbReference type="GeneID" id="832313"/>
<proteinExistence type="evidence at transcript level"/>
<name>Q9FK87_ARATH</name>
<feature type="compositionally biased region" description="Basic and acidic residues" evidence="1">
    <location>
        <begin position="26"/>
        <end position="48"/>
    </location>
</feature>
<dbReference type="AlphaFoldDB" id="Q9FK87"/>
<evidence type="ECO:0000313" key="3">
    <source>
        <dbReference type="EMBL" id="AAO42945.1"/>
    </source>
</evidence>
<dbReference type="ExpressionAtlas" id="Q9FK87">
    <property type="expression patterns" value="baseline and differential"/>
</dbReference>
<dbReference type="Proteomes" id="UP000006548">
    <property type="component" value="Chromosome 5"/>
</dbReference>
<reference evidence="4 7" key="2">
    <citation type="journal article" date="2000" name="Nature">
        <title>Sequence and analysis of chromosome 5 of the plant Arabidopsis thaliana.</title>
        <authorList>
            <consortium name="Kazusa DNA Research Institute"/>
            <consortium name="Cold Spring Harbor and Washington University in St Louis Sequencing Consortium"/>
            <consortium name="European Union Arabidopsis Genome Sequencing Consortium"/>
            <person name="Tabata S."/>
            <person name="Kaneko T."/>
            <person name="Nakamura Y."/>
            <person name="Kotani H."/>
            <person name="Kato T."/>
            <person name="Asamizu E."/>
            <person name="Miyajima N."/>
            <person name="Sasamoto S."/>
            <person name="Kimura T."/>
            <person name="Hosouchi T."/>
            <person name="Kawashima K."/>
            <person name="Kohara M."/>
            <person name="Matsumoto M."/>
            <person name="Matsuno A."/>
            <person name="Muraki A."/>
            <person name="Nakayama S."/>
            <person name="Nakazaki N."/>
            <person name="Naruo K."/>
            <person name="Okumura S."/>
            <person name="Shinpo S."/>
            <person name="Takeuchi C."/>
            <person name="Wada T."/>
            <person name="Watanabe A."/>
            <person name="Yamada M."/>
            <person name="Yasuda M."/>
            <person name="Sato S."/>
            <person name="de la Bastide M."/>
            <person name="Huang E."/>
            <person name="Spiegel L."/>
            <person name="Gnoj L."/>
            <person name="O'Shaughnessy A."/>
            <person name="Preston R."/>
            <person name="Habermann K."/>
            <person name="Murray J."/>
            <person name="Johnson D."/>
            <person name="Rohlfing T."/>
            <person name="Nelson J."/>
            <person name="Stoneking T."/>
            <person name="Pepin K."/>
            <person name="Spieth J."/>
            <person name="Sekhon M."/>
            <person name="Armstrong J."/>
            <person name="Becker M."/>
            <person name="Belter E."/>
            <person name="Cordum H."/>
            <person name="Cordes M."/>
            <person name="Courtney L."/>
            <person name="Courtney W."/>
            <person name="Dante M."/>
            <person name="Du H."/>
            <person name="Edwards J."/>
            <person name="Fryman J."/>
            <person name="Haakensen B."/>
            <person name="Lamar E."/>
            <person name="Latreille P."/>
            <person name="Leonard S."/>
            <person name="Meyer R."/>
            <person name="Mulvaney E."/>
            <person name="Ozersky P."/>
            <person name="Riley A."/>
            <person name="Strowmatt C."/>
            <person name="Wagner-McPherson C."/>
            <person name="Wollam A."/>
            <person name="Yoakum M."/>
            <person name="Bell M."/>
            <person name="Dedhia N."/>
            <person name="Parnell L."/>
            <person name="Shah R."/>
            <person name="Rodriguez M."/>
            <person name="See L.H."/>
            <person name="Vil D."/>
            <person name="Baker J."/>
            <person name="Kirchoff K."/>
            <person name="Toth K."/>
            <person name="King L."/>
            <person name="Bahret A."/>
            <person name="Miller B."/>
            <person name="Marra M."/>
            <person name="Martienssen R."/>
            <person name="McCombie W.R."/>
            <person name="Wilson R.K."/>
            <person name="Murphy G."/>
            <person name="Bancroft I."/>
            <person name="Volckaert G."/>
            <person name="Wambutt R."/>
            <person name="Dusterhoft A."/>
            <person name="Stiekema W."/>
            <person name="Pohl T."/>
            <person name="Entian K.D."/>
            <person name="Terryn N."/>
            <person name="Hartley N."/>
            <person name="Bent E."/>
            <person name="Johnson S."/>
            <person name="Langham S.A."/>
            <person name="McCullagh B."/>
            <person name="Robben J."/>
            <person name="Grymonprez B."/>
            <person name="Zimmermann W."/>
            <person name="Ramsperger U."/>
            <person name="Wedler H."/>
            <person name="Balke K."/>
            <person name="Wedler E."/>
            <person name="Peters S."/>
            <person name="van Staveren M."/>
            <person name="Dirkse W."/>
            <person name="Mooijman P."/>
            <person name="Lankhorst R.K."/>
            <person name="Weitzenegger T."/>
            <person name="Bothe G."/>
            <person name="Rose M."/>
            <person name="Hauf J."/>
            <person name="Berneiser S."/>
            <person name="Hempel S."/>
            <person name="Feldpausch M."/>
            <person name="Lamberth S."/>
            <person name="Villarroel R."/>
            <person name="Gielen J."/>
            <person name="Ardiles W."/>
            <person name="Bents O."/>
            <person name="Lemcke K."/>
            <person name="Kolesov G."/>
            <person name="Mayer K."/>
            <person name="Rudd S."/>
            <person name="Schoof H."/>
            <person name="Schueller C."/>
            <person name="Zaccaria P."/>
            <person name="Mewes H.W."/>
            <person name="Bevan M."/>
            <person name="Fransz P."/>
        </authorList>
    </citation>
    <scope>NUCLEOTIDE SEQUENCE [LARGE SCALE GENOMIC DNA]</scope>
    <source>
        <strain evidence="7">cv. Columbia</strain>
    </source>
</reference>
<dbReference type="EMBL" id="BT004699">
    <property type="protein sequence ID" value="AAO42945.1"/>
    <property type="molecule type" value="mRNA"/>
</dbReference>
<dbReference type="RefSeq" id="NP_197644.1">
    <property type="nucleotide sequence ID" value="NM_122157.3"/>
</dbReference>
<dbReference type="EMBL" id="AB012244">
    <property type="protein sequence ID" value="BAB09124.1"/>
    <property type="molecule type" value="Genomic_DNA"/>
</dbReference>
<reference evidence="4" key="6">
    <citation type="submission" date="2016-05" db="EMBL/GenBank/DDBJ databases">
        <authorList>
            <person name="Krishnakumar V."/>
            <person name="Cheng C.-Y."/>
            <person name="Chan A.P."/>
            <person name="Schobel S."/>
            <person name="Kim M."/>
            <person name="Ferlanti E.S."/>
            <person name="Belyaeva I."/>
            <person name="Rosen B.D."/>
            <person name="Micklem G."/>
            <person name="Miller J.R."/>
            <person name="Vaughn M."/>
            <person name="Town C.D."/>
        </authorList>
    </citation>
    <scope>NUCLEOTIDE SEQUENCE</scope>
</reference>
<dbReference type="PaxDb" id="3702-AT5G22520.1"/>
<reference evidence="3" key="4">
    <citation type="submission" date="2003-02" db="EMBL/GenBank/DDBJ databases">
        <title>Arabidopsis ORF clones.</title>
        <authorList>
            <person name="Cheuk R."/>
            <person name="Chen H."/>
            <person name="Kim C.J."/>
            <person name="Shinn P."/>
            <person name="Bowser L."/>
            <person name="Carninci P."/>
            <person name="Chan M.M."/>
            <person name="Chang C.H."/>
            <person name="Dale J.M."/>
            <person name="Hayashizaki Y."/>
            <person name="Hsuan V.W."/>
            <person name="Ishida J."/>
            <person name="Jones T."/>
            <person name="Kamiya A."/>
            <person name="Karlin-Neumann G."/>
            <person name="Kawai J."/>
            <person name="Lam B."/>
            <person name="Lee J.M."/>
            <person name="Lin J."/>
            <person name="Miranda M."/>
            <person name="Narusaka M."/>
            <person name="Nguyen M."/>
            <person name="Onodera C.S."/>
            <person name="Palm C.J."/>
            <person name="Quach H.L."/>
            <person name="Sakurai T."/>
            <person name="Satou M."/>
            <person name="Seki M."/>
            <person name="Southwick A."/>
            <person name="Tang C.C."/>
            <person name="Toriumi M."/>
            <person name="Wong C."/>
            <person name="Wu H.C."/>
            <person name="Yamada K."/>
            <person name="Yu G."/>
            <person name="Yuan S."/>
            <person name="Shinozaki K."/>
            <person name="Davis R.W."/>
            <person name="Theologis A."/>
            <person name="Ecker J.R."/>
        </authorList>
    </citation>
    <scope>NUCLEOTIDE SEQUENCE</scope>
</reference>
<dbReference type="KEGG" id="ath:AT5G22520"/>
<evidence type="ECO:0000313" key="6">
    <source>
        <dbReference type="EMBL" id="BAC43660.1"/>
    </source>
</evidence>